<organism evidence="11 12">
    <name type="scientific">Xyrichtys novacula</name>
    <name type="common">Pearly razorfish</name>
    <name type="synonym">Hemipteronotus novacula</name>
    <dbReference type="NCBI Taxonomy" id="13765"/>
    <lineage>
        <taxon>Eukaryota</taxon>
        <taxon>Metazoa</taxon>
        <taxon>Chordata</taxon>
        <taxon>Craniata</taxon>
        <taxon>Vertebrata</taxon>
        <taxon>Euteleostomi</taxon>
        <taxon>Actinopterygii</taxon>
        <taxon>Neopterygii</taxon>
        <taxon>Teleostei</taxon>
        <taxon>Neoteleostei</taxon>
        <taxon>Acanthomorphata</taxon>
        <taxon>Eupercaria</taxon>
        <taxon>Labriformes</taxon>
        <taxon>Labridae</taxon>
        <taxon>Xyrichtys</taxon>
    </lineage>
</organism>
<accession>A0AAV1HNB1</accession>
<evidence type="ECO:0000256" key="9">
    <source>
        <dbReference type="SAM" id="SignalP"/>
    </source>
</evidence>
<evidence type="ECO:0000256" key="1">
    <source>
        <dbReference type="ARBA" id="ARBA00004236"/>
    </source>
</evidence>
<feature type="domain" description="Ig-like" evidence="10">
    <location>
        <begin position="39"/>
        <end position="134"/>
    </location>
</feature>
<evidence type="ECO:0000256" key="6">
    <source>
        <dbReference type="ARBA" id="ARBA00023157"/>
    </source>
</evidence>
<evidence type="ECO:0000256" key="5">
    <source>
        <dbReference type="ARBA" id="ARBA00023136"/>
    </source>
</evidence>
<comment type="subcellular location">
    <subcellularLocation>
        <location evidence="1">Cell membrane</location>
    </subcellularLocation>
</comment>
<evidence type="ECO:0000256" key="7">
    <source>
        <dbReference type="ARBA" id="ARBA00023180"/>
    </source>
</evidence>
<evidence type="ECO:0000256" key="2">
    <source>
        <dbReference type="ARBA" id="ARBA00022475"/>
    </source>
</evidence>
<keyword evidence="6" id="KW-1015">Disulfide bond</keyword>
<dbReference type="InterPro" id="IPR052051">
    <property type="entry name" value="TCR_complex_component"/>
</dbReference>
<dbReference type="PANTHER" id="PTHR19433">
    <property type="entry name" value="T-CELL RECEPTOR ALPHA CHAIN V REGION-RELATED"/>
    <property type="match status" value="1"/>
</dbReference>
<keyword evidence="8" id="KW-0812">Transmembrane</keyword>
<reference evidence="11" key="1">
    <citation type="submission" date="2023-08" db="EMBL/GenBank/DDBJ databases">
        <authorList>
            <person name="Alioto T."/>
            <person name="Alioto T."/>
            <person name="Gomez Garrido J."/>
        </authorList>
    </citation>
    <scope>NUCLEOTIDE SEQUENCE</scope>
</reference>
<evidence type="ECO:0000256" key="4">
    <source>
        <dbReference type="ARBA" id="ARBA00022859"/>
    </source>
</evidence>
<dbReference type="SMART" id="SM00406">
    <property type="entry name" value="IGv"/>
    <property type="match status" value="1"/>
</dbReference>
<keyword evidence="4" id="KW-0391">Immunity</keyword>
<keyword evidence="12" id="KW-1185">Reference proteome</keyword>
<feature type="signal peptide" evidence="9">
    <location>
        <begin position="1"/>
        <end position="24"/>
    </location>
</feature>
<keyword evidence="3 9" id="KW-0732">Signal</keyword>
<dbReference type="GO" id="GO:0002376">
    <property type="term" value="P:immune system process"/>
    <property type="evidence" value="ECO:0007669"/>
    <property type="project" value="UniProtKB-KW"/>
</dbReference>
<dbReference type="SMART" id="SM00409">
    <property type="entry name" value="IG"/>
    <property type="match status" value="1"/>
</dbReference>
<gene>
    <name evidence="11" type="ORF">XNOV1_A029509</name>
</gene>
<keyword evidence="5 8" id="KW-0472">Membrane</keyword>
<name>A0AAV1HNB1_XYRNO</name>
<dbReference type="PANTHER" id="PTHR19433:SF127">
    <property type="entry name" value="NITR9"/>
    <property type="match status" value="1"/>
</dbReference>
<dbReference type="PROSITE" id="PS50835">
    <property type="entry name" value="IG_LIKE"/>
    <property type="match status" value="2"/>
</dbReference>
<feature type="transmembrane region" description="Helical" evidence="8">
    <location>
        <begin position="255"/>
        <end position="277"/>
    </location>
</feature>
<evidence type="ECO:0000256" key="3">
    <source>
        <dbReference type="ARBA" id="ARBA00022729"/>
    </source>
</evidence>
<dbReference type="InterPro" id="IPR003599">
    <property type="entry name" value="Ig_sub"/>
</dbReference>
<dbReference type="Proteomes" id="UP001178508">
    <property type="component" value="Chromosome 23"/>
</dbReference>
<feature type="chain" id="PRO_5043326138" evidence="9">
    <location>
        <begin position="25"/>
        <end position="344"/>
    </location>
</feature>
<dbReference type="InterPro" id="IPR013783">
    <property type="entry name" value="Ig-like_fold"/>
</dbReference>
<evidence type="ECO:0000256" key="8">
    <source>
        <dbReference type="SAM" id="Phobius"/>
    </source>
</evidence>
<dbReference type="GO" id="GO:0005886">
    <property type="term" value="C:plasma membrane"/>
    <property type="evidence" value="ECO:0007669"/>
    <property type="project" value="UniProtKB-SubCell"/>
</dbReference>
<dbReference type="SUPFAM" id="SSF48726">
    <property type="entry name" value="Immunoglobulin"/>
    <property type="match status" value="2"/>
</dbReference>
<keyword evidence="7" id="KW-0325">Glycoprotein</keyword>
<dbReference type="EMBL" id="OY660886">
    <property type="protein sequence ID" value="CAJ1086669.1"/>
    <property type="molecule type" value="Genomic_DNA"/>
</dbReference>
<proteinExistence type="predicted"/>
<feature type="domain" description="Ig-like" evidence="10">
    <location>
        <begin position="142"/>
        <end position="228"/>
    </location>
</feature>
<evidence type="ECO:0000313" key="12">
    <source>
        <dbReference type="Proteomes" id="UP001178508"/>
    </source>
</evidence>
<dbReference type="GO" id="GO:0009617">
    <property type="term" value="P:response to bacterium"/>
    <property type="evidence" value="ECO:0007669"/>
    <property type="project" value="TreeGrafter"/>
</dbReference>
<dbReference type="Pfam" id="PF07686">
    <property type="entry name" value="V-set"/>
    <property type="match status" value="1"/>
</dbReference>
<evidence type="ECO:0000259" key="10">
    <source>
        <dbReference type="PROSITE" id="PS50835"/>
    </source>
</evidence>
<keyword evidence="8" id="KW-1133">Transmembrane helix</keyword>
<keyword evidence="2" id="KW-1003">Cell membrane</keyword>
<sequence length="344" mass="38460">MRFTLYVTYLFLGGSFQMIAQTSSVHVRQNSSFIVANIGDNVTLQCFYKDSATMFYWYKQSLGGTPKLMSSFYRHEKSGIFVNEFKNIPRLRLDVGNGKNHLTIYNLDISDSATYYCTGSYEYDFEFVEGATVSVKGSGSTSKVLVRQSDSETTMIGDSETLDCTIHTGTHDGEHSFYWFRNSGEHHPGLIYAHGGGNNQSEIKPDPQTHTCVYNLPMKSQKPSDALSHCAVVSCGQILFGRKKKLDTEHKSDPFVLVHFLIGALAFTTMLAVLLAYTTRRVYKGDCCHCADSGTSATLTANVVDNQDTDSIHYAALRVQKANNRSTRHRNDVQSECVYSIVRQ</sequence>
<dbReference type="InterPro" id="IPR013106">
    <property type="entry name" value="Ig_V-set"/>
</dbReference>
<dbReference type="InterPro" id="IPR007110">
    <property type="entry name" value="Ig-like_dom"/>
</dbReference>
<evidence type="ECO:0000313" key="11">
    <source>
        <dbReference type="EMBL" id="CAJ1086669.1"/>
    </source>
</evidence>
<dbReference type="AlphaFoldDB" id="A0AAV1HNB1"/>
<protein>
    <submittedName>
        <fullName evidence="11">Uncharacterized protein LOC117807523</fullName>
    </submittedName>
</protein>
<dbReference type="InterPro" id="IPR036179">
    <property type="entry name" value="Ig-like_dom_sf"/>
</dbReference>
<dbReference type="Gene3D" id="2.60.40.10">
    <property type="entry name" value="Immunoglobulins"/>
    <property type="match status" value="2"/>
</dbReference>